<comment type="caution">
    <text evidence="2">The sequence shown here is derived from an EMBL/GenBank/DDBJ whole genome shotgun (WGS) entry which is preliminary data.</text>
</comment>
<protein>
    <submittedName>
        <fullName evidence="2">Uncharacterized protein</fullName>
    </submittedName>
</protein>
<evidence type="ECO:0000313" key="3">
    <source>
        <dbReference type="Proteomes" id="UP000056732"/>
    </source>
</evidence>
<name>A0AAW3N2T5_9BURK</name>
<reference evidence="2 3" key="1">
    <citation type="submission" date="2015-11" db="EMBL/GenBank/DDBJ databases">
        <title>Expanding the genomic diversity of Burkholderia species for the development of highly accurate diagnostics.</title>
        <authorList>
            <person name="Sahl J."/>
            <person name="Keim P."/>
            <person name="Wagner D."/>
        </authorList>
    </citation>
    <scope>NUCLEOTIDE SEQUENCE [LARGE SCALE GENOMIC DNA]</scope>
    <source>
        <strain evidence="2 3">MSMB1137WGS</strain>
    </source>
</reference>
<dbReference type="EMBL" id="LPDO01000156">
    <property type="protein sequence ID" value="KVT40295.1"/>
    <property type="molecule type" value="Genomic_DNA"/>
</dbReference>
<keyword evidence="1" id="KW-0472">Membrane</keyword>
<evidence type="ECO:0000256" key="1">
    <source>
        <dbReference type="SAM" id="Phobius"/>
    </source>
</evidence>
<accession>A0AAW3N2T5</accession>
<dbReference type="Proteomes" id="UP000056732">
    <property type="component" value="Unassembled WGS sequence"/>
</dbReference>
<evidence type="ECO:0000313" key="2">
    <source>
        <dbReference type="EMBL" id="KVT40295.1"/>
    </source>
</evidence>
<sequence>MKIRLIEDGNFPSWFRLLLIIVGVALAAMALYCNLPPTLAKIALLVGFGIALVGGMTSRAALLKIKPFDSSYKKARESYKTKDDDDPSK</sequence>
<dbReference type="AlphaFoldDB" id="A0AAW3N2T5"/>
<feature type="transmembrane region" description="Helical" evidence="1">
    <location>
        <begin position="14"/>
        <end position="35"/>
    </location>
</feature>
<feature type="transmembrane region" description="Helical" evidence="1">
    <location>
        <begin position="42"/>
        <end position="62"/>
    </location>
</feature>
<proteinExistence type="predicted"/>
<keyword evidence="1" id="KW-0812">Transmembrane</keyword>
<gene>
    <name evidence="2" type="ORF">WK53_20750</name>
</gene>
<keyword evidence="1" id="KW-1133">Transmembrane helix</keyword>
<organism evidence="2 3">
    <name type="scientific">Burkholderia ubonensis</name>
    <dbReference type="NCBI Taxonomy" id="101571"/>
    <lineage>
        <taxon>Bacteria</taxon>
        <taxon>Pseudomonadati</taxon>
        <taxon>Pseudomonadota</taxon>
        <taxon>Betaproteobacteria</taxon>
        <taxon>Burkholderiales</taxon>
        <taxon>Burkholderiaceae</taxon>
        <taxon>Burkholderia</taxon>
        <taxon>Burkholderia cepacia complex</taxon>
    </lineage>
</organism>
<dbReference type="RefSeq" id="WP_059934320.1">
    <property type="nucleotide sequence ID" value="NZ_LPDO01000156.1"/>
</dbReference>